<evidence type="ECO:0000256" key="2">
    <source>
        <dbReference type="SAM" id="Phobius"/>
    </source>
</evidence>
<evidence type="ECO:0000256" key="1">
    <source>
        <dbReference type="SAM" id="MobiDB-lite"/>
    </source>
</evidence>
<name>A0ABR1GDG6_AURAN</name>
<dbReference type="Proteomes" id="UP001363151">
    <property type="component" value="Unassembled WGS sequence"/>
</dbReference>
<feature type="region of interest" description="Disordered" evidence="1">
    <location>
        <begin position="367"/>
        <end position="399"/>
    </location>
</feature>
<dbReference type="EMBL" id="JBBJCI010000032">
    <property type="protein sequence ID" value="KAK7254121.1"/>
    <property type="molecule type" value="Genomic_DNA"/>
</dbReference>
<accession>A0ABR1GDG6</accession>
<evidence type="ECO:0000313" key="3">
    <source>
        <dbReference type="EMBL" id="KAK7254121.1"/>
    </source>
</evidence>
<feature type="region of interest" description="Disordered" evidence="1">
    <location>
        <begin position="269"/>
        <end position="299"/>
    </location>
</feature>
<keyword evidence="2" id="KW-0812">Transmembrane</keyword>
<reference evidence="3 4" key="1">
    <citation type="submission" date="2024-03" db="EMBL/GenBank/DDBJ databases">
        <title>Aureococcus anophagefferens CCMP1851 and Kratosvirus quantuckense: Draft genome of a second virus-susceptible host strain in the model system.</title>
        <authorList>
            <person name="Chase E."/>
            <person name="Truchon A.R."/>
            <person name="Schepens W."/>
            <person name="Wilhelm S.W."/>
        </authorList>
    </citation>
    <scope>NUCLEOTIDE SEQUENCE [LARGE SCALE GENOMIC DNA]</scope>
    <source>
        <strain evidence="3 4">CCMP1851</strain>
    </source>
</reference>
<sequence length="515" mass="54054">MRPSAANSRASATRDGRAGAKIFYPAPPGATGEDAAYCADGRATSDGMAGLVGFRQLGLSFLLAHLADAPSGCLQRRSDELAAGVGAVPGLAGLPKISGAFVGGHSRRPLGAPGGRRGDALDGLVLHDPALGMASRLKLTKPTVSWTSDEYDRGRQVMSLPTTTSAAPSKAAPQDSGATVTFSVAKRSAFAATFFAAARAGARRCRPRLVEVHVERQLEQKKSPIRRRQGRRVLGPQAVGLALGDVAAPGKVHFADASPPAMLQRFPKATDGRHRAADGAGSSATTDRANAAASSSSGARVRAPEVAAALLAVEGQRRVLVVVFARVRFVQPERPRRRRWRSSCEDRPCAVPAALVLPEPREERVREGLGQHAPPQARGRVRGDVRVGDGGGAPRRAHGRWVRRQALERREREGFLGASSTRGRLRGGEAVVALASARVVASLFVEAAAALVGAVALAVVAALFVSVGARGLAHISQVKYCDFVLMNVHAAQVQGPPLEVSMPFTRMETLEFASP</sequence>
<comment type="caution">
    <text evidence="3">The sequence shown here is derived from an EMBL/GenBank/DDBJ whole genome shotgun (WGS) entry which is preliminary data.</text>
</comment>
<proteinExistence type="predicted"/>
<organism evidence="3 4">
    <name type="scientific">Aureococcus anophagefferens</name>
    <name type="common">Harmful bloom alga</name>
    <dbReference type="NCBI Taxonomy" id="44056"/>
    <lineage>
        <taxon>Eukaryota</taxon>
        <taxon>Sar</taxon>
        <taxon>Stramenopiles</taxon>
        <taxon>Ochrophyta</taxon>
        <taxon>Pelagophyceae</taxon>
        <taxon>Pelagomonadales</taxon>
        <taxon>Pelagomonadaceae</taxon>
        <taxon>Aureococcus</taxon>
    </lineage>
</organism>
<evidence type="ECO:0000313" key="4">
    <source>
        <dbReference type="Proteomes" id="UP001363151"/>
    </source>
</evidence>
<feature type="compositionally biased region" description="Low complexity" evidence="1">
    <location>
        <begin position="282"/>
        <end position="299"/>
    </location>
</feature>
<keyword evidence="2" id="KW-1133">Transmembrane helix</keyword>
<protein>
    <submittedName>
        <fullName evidence="3">Uncharacterized protein</fullName>
    </submittedName>
</protein>
<feature type="transmembrane region" description="Helical" evidence="2">
    <location>
        <begin position="447"/>
        <end position="469"/>
    </location>
</feature>
<gene>
    <name evidence="3" type="ORF">SO694_00008250</name>
</gene>
<keyword evidence="4" id="KW-1185">Reference proteome</keyword>
<keyword evidence="2" id="KW-0472">Membrane</keyword>
<feature type="region of interest" description="Disordered" evidence="1">
    <location>
        <begin position="1"/>
        <end position="20"/>
    </location>
</feature>
<feature type="compositionally biased region" description="Polar residues" evidence="1">
    <location>
        <begin position="1"/>
        <end position="11"/>
    </location>
</feature>